<evidence type="ECO:0000256" key="2">
    <source>
        <dbReference type="ARBA" id="ARBA00007558"/>
    </source>
</evidence>
<dbReference type="Pfam" id="PF04884">
    <property type="entry name" value="UVB_sens_prot"/>
    <property type="match status" value="1"/>
</dbReference>
<feature type="domain" description="Root UVB sensitive protein C-terminal" evidence="11">
    <location>
        <begin position="492"/>
        <end position="620"/>
    </location>
</feature>
<keyword evidence="5" id="KW-0805">Transcription regulation</keyword>
<accession>A0A9Q0JDC6</accession>
<dbReference type="GO" id="GO:0000123">
    <property type="term" value="C:histone acetyltransferase complex"/>
    <property type="evidence" value="ECO:0007669"/>
    <property type="project" value="InterPro"/>
</dbReference>
<evidence type="ECO:0000259" key="11">
    <source>
        <dbReference type="Pfam" id="PF24160"/>
    </source>
</evidence>
<feature type="region of interest" description="Disordered" evidence="9">
    <location>
        <begin position="116"/>
        <end position="172"/>
    </location>
</feature>
<dbReference type="PANTHER" id="PTHR12770">
    <property type="entry name" value="RUS1 FAMILY PROTEIN C16ORF58"/>
    <property type="match status" value="1"/>
</dbReference>
<dbReference type="GO" id="GO:0009941">
    <property type="term" value="C:chloroplast envelope"/>
    <property type="evidence" value="ECO:0007669"/>
    <property type="project" value="TreeGrafter"/>
</dbReference>
<keyword evidence="6" id="KW-0175">Coiled coil</keyword>
<evidence type="ECO:0000256" key="3">
    <source>
        <dbReference type="ARBA" id="ARBA00010916"/>
    </source>
</evidence>
<comment type="subcellular location">
    <subcellularLocation>
        <location evidence="1">Nucleus</location>
    </subcellularLocation>
</comment>
<dbReference type="AlphaFoldDB" id="A0A9Q0JDC6"/>
<comment type="similarity">
    <text evidence="2">Belongs to the RUS1 family.</text>
</comment>
<keyword evidence="8" id="KW-0539">Nucleus</keyword>
<evidence type="ECO:0000313" key="12">
    <source>
        <dbReference type="EMBL" id="KAJ4837047.1"/>
    </source>
</evidence>
<dbReference type="GO" id="GO:0010224">
    <property type="term" value="P:response to UV-B"/>
    <property type="evidence" value="ECO:0007669"/>
    <property type="project" value="TreeGrafter"/>
</dbReference>
<dbReference type="InterPro" id="IPR015418">
    <property type="entry name" value="Eaf6"/>
</dbReference>
<dbReference type="EMBL" id="JAKUCV010003956">
    <property type="protein sequence ID" value="KAJ4837047.1"/>
    <property type="molecule type" value="Genomic_DNA"/>
</dbReference>
<sequence length="629" mass="69218">MDSEGQRGSSNPAAVLASLLSKRSKLHEELRNIERQVYDMETSYLQDPSQCGNVLKGFEGFLSSSKSTALYGVSIYILLFVRLSMIIDTCKILKRSRKFQPEDRLFSLSSVTSPAAEEQAAGREDGRSDYGVGRPRGGGIYANGQGKPKKGRGAPREAKRLRPAADPDFDYDDDPDLTYPPTPTLAASILSPELLAARAHGLAVQSKITVQKKEPERGPEMEVSWVETADSVSRHFQFEPDGQLSMKVVDDARPLFHRTAESFRNKFFPSGYPYSVHEGYLRYTQFRALQHFSSAVLSVLSTQSLLFAAGLRPTPAQATAVSWILKDGMQHVGKLICSNLGARMDSEPKRWRILADVLYDLGTGLEVLSPMCPHLFLEVAGLGNFAKGMAVVAARATRLPIYSSFAKEGNLSDLFAKGEAISTLFNVVGIGVGIQLASTVCSSMQGKLVVGPLLSAIHIFCVTEEMRAVPVSTLNPQRTAMIVADFVKTGRISSPADLRYREDLMFPGRLIEDAGSVKVGRTLHQVVKPSKLRELKDIFPDERFLLNPRSKWTDMILEQNATGEDALRGWLIAAYAASMVKSSAPSSTSVLQDAYEKMNTVFDPFLSELQAKGWHTDRFLDGVGTRFAW</sequence>
<proteinExistence type="inferred from homology"/>
<dbReference type="InterPro" id="IPR055412">
    <property type="entry name" value="UVB_sens_C"/>
</dbReference>
<comment type="similarity">
    <text evidence="3">Belongs to the EAF6 family.</text>
</comment>
<keyword evidence="13" id="KW-1185">Reference proteome</keyword>
<protein>
    <submittedName>
        <fullName evidence="12">Protein root UVB sensitive 2, chloroplastic</fullName>
    </submittedName>
</protein>
<feature type="compositionally biased region" description="Basic and acidic residues" evidence="9">
    <location>
        <begin position="154"/>
        <end position="165"/>
    </location>
</feature>
<dbReference type="InterPro" id="IPR054549">
    <property type="entry name" value="UVB_sens_RUS_dom"/>
</dbReference>
<evidence type="ECO:0000256" key="9">
    <source>
        <dbReference type="SAM" id="MobiDB-lite"/>
    </source>
</evidence>
<dbReference type="Pfam" id="PF24160">
    <property type="entry name" value="UVB_sens_C"/>
    <property type="match status" value="1"/>
</dbReference>
<evidence type="ECO:0000313" key="13">
    <source>
        <dbReference type="Proteomes" id="UP001141552"/>
    </source>
</evidence>
<name>A0A9Q0JDC6_9ROSI</name>
<dbReference type="GO" id="GO:0009926">
    <property type="term" value="P:auxin polar transport"/>
    <property type="evidence" value="ECO:0007669"/>
    <property type="project" value="TreeGrafter"/>
</dbReference>
<evidence type="ECO:0000256" key="8">
    <source>
        <dbReference type="ARBA" id="ARBA00023242"/>
    </source>
</evidence>
<evidence type="ECO:0000256" key="1">
    <source>
        <dbReference type="ARBA" id="ARBA00004123"/>
    </source>
</evidence>
<comment type="caution">
    <text evidence="12">The sequence shown here is derived from an EMBL/GenBank/DDBJ whole genome shotgun (WGS) entry which is preliminary data.</text>
</comment>
<organism evidence="12 13">
    <name type="scientific">Turnera subulata</name>
    <dbReference type="NCBI Taxonomy" id="218843"/>
    <lineage>
        <taxon>Eukaryota</taxon>
        <taxon>Viridiplantae</taxon>
        <taxon>Streptophyta</taxon>
        <taxon>Embryophyta</taxon>
        <taxon>Tracheophyta</taxon>
        <taxon>Spermatophyta</taxon>
        <taxon>Magnoliopsida</taxon>
        <taxon>eudicotyledons</taxon>
        <taxon>Gunneridae</taxon>
        <taxon>Pentapetalae</taxon>
        <taxon>rosids</taxon>
        <taxon>fabids</taxon>
        <taxon>Malpighiales</taxon>
        <taxon>Passifloraceae</taxon>
        <taxon>Turnera</taxon>
    </lineage>
</organism>
<evidence type="ECO:0000259" key="10">
    <source>
        <dbReference type="Pfam" id="PF04884"/>
    </source>
</evidence>
<gene>
    <name evidence="12" type="primary">RUS2</name>
    <name evidence="12" type="ORF">Tsubulata_011137</name>
</gene>
<evidence type="ECO:0000256" key="5">
    <source>
        <dbReference type="ARBA" id="ARBA00023015"/>
    </source>
</evidence>
<feature type="domain" description="Protein root UVB sensitive/RUS" evidence="10">
    <location>
        <begin position="258"/>
        <end position="489"/>
    </location>
</feature>
<reference evidence="12" key="2">
    <citation type="journal article" date="2023" name="Plants (Basel)">
        <title>Annotation of the Turnera subulata (Passifloraceae) Draft Genome Reveals the S-Locus Evolved after the Divergence of Turneroideae from Passifloroideae in a Stepwise Manner.</title>
        <authorList>
            <person name="Henning P.M."/>
            <person name="Roalson E.H."/>
            <person name="Mir W."/>
            <person name="McCubbin A.G."/>
            <person name="Shore J.S."/>
        </authorList>
    </citation>
    <scope>NUCLEOTIDE SEQUENCE</scope>
    <source>
        <strain evidence="12">F60SS</strain>
    </source>
</reference>
<dbReference type="PANTHER" id="PTHR12770:SF5">
    <property type="entry name" value="PROTEIN ROOT UVB SENSITIVE 2, CHLOROPLASTIC"/>
    <property type="match status" value="1"/>
</dbReference>
<dbReference type="OrthoDB" id="364779at2759"/>
<evidence type="ECO:0000256" key="7">
    <source>
        <dbReference type="ARBA" id="ARBA00023163"/>
    </source>
</evidence>
<reference evidence="12" key="1">
    <citation type="submission" date="2022-02" db="EMBL/GenBank/DDBJ databases">
        <authorList>
            <person name="Henning P.M."/>
            <person name="McCubbin A.G."/>
            <person name="Shore J.S."/>
        </authorList>
    </citation>
    <scope>NUCLEOTIDE SEQUENCE</scope>
    <source>
        <strain evidence="12">F60SS</strain>
        <tissue evidence="12">Leaves</tissue>
    </source>
</reference>
<evidence type="ECO:0000256" key="4">
    <source>
        <dbReference type="ARBA" id="ARBA00022853"/>
    </source>
</evidence>
<dbReference type="GO" id="GO:0005634">
    <property type="term" value="C:nucleus"/>
    <property type="evidence" value="ECO:0007669"/>
    <property type="project" value="UniProtKB-SubCell"/>
</dbReference>
<dbReference type="Pfam" id="PF09340">
    <property type="entry name" value="NuA4"/>
    <property type="match status" value="1"/>
</dbReference>
<dbReference type="GO" id="GO:0006325">
    <property type="term" value="P:chromatin organization"/>
    <property type="evidence" value="ECO:0007669"/>
    <property type="project" value="UniProtKB-KW"/>
</dbReference>
<keyword evidence="4" id="KW-0156">Chromatin regulator</keyword>
<dbReference type="InterPro" id="IPR006968">
    <property type="entry name" value="RUS_fam"/>
</dbReference>
<dbReference type="Proteomes" id="UP001141552">
    <property type="component" value="Unassembled WGS sequence"/>
</dbReference>
<evidence type="ECO:0000256" key="6">
    <source>
        <dbReference type="ARBA" id="ARBA00023054"/>
    </source>
</evidence>
<keyword evidence="7" id="KW-0804">Transcription</keyword>